<dbReference type="InterPro" id="IPR035924">
    <property type="entry name" value="FlaG-like_sf"/>
</dbReference>
<dbReference type="PANTHER" id="PTHR37166:SF1">
    <property type="entry name" value="PROTEIN FLAG"/>
    <property type="match status" value="1"/>
</dbReference>
<dbReference type="PANTHER" id="PTHR37166">
    <property type="entry name" value="PROTEIN FLAG"/>
    <property type="match status" value="1"/>
</dbReference>
<evidence type="ECO:0000313" key="1">
    <source>
        <dbReference type="EMBL" id="MBT2987894.1"/>
    </source>
</evidence>
<dbReference type="Proteomes" id="UP000770889">
    <property type="component" value="Unassembled WGS sequence"/>
</dbReference>
<keyword evidence="1" id="KW-0282">Flagellum</keyword>
<evidence type="ECO:0000313" key="2">
    <source>
        <dbReference type="Proteomes" id="UP000770889"/>
    </source>
</evidence>
<dbReference type="SUPFAM" id="SSF160214">
    <property type="entry name" value="FlaG-like"/>
    <property type="match status" value="1"/>
</dbReference>
<keyword evidence="1" id="KW-0966">Cell projection</keyword>
<keyword evidence="1" id="KW-0969">Cilium</keyword>
<reference evidence="1 2" key="1">
    <citation type="submission" date="2021-05" db="EMBL/GenBank/DDBJ databases">
        <title>Genetic and Functional Diversity in Clade A Lucinid endosymbionts from the Bahamas.</title>
        <authorList>
            <person name="Giani N.M."/>
            <person name="Engel A.S."/>
            <person name="Campbell B.J."/>
        </authorList>
    </citation>
    <scope>NUCLEOTIDE SEQUENCE [LARGE SCALE GENOMIC DNA]</scope>
    <source>
        <strain evidence="1">LUC16012Gg_MoonRockCtena</strain>
    </source>
</reference>
<gene>
    <name evidence="1" type="ORF">KME65_02930</name>
</gene>
<sequence>MPNVISNLANEYAYKRDVSKTEPSPVTRVTAAKAEATEKQEAKAVQQPVVIDNKALALNVENLAQMVRRDLEFSIDEDTGTQVLRVVDSETGELVRQVPPEQILHIISQIEEMNEQILPGALLDDRV</sequence>
<protein>
    <submittedName>
        <fullName evidence="1">Flagellar protein FlaG</fullName>
    </submittedName>
</protein>
<dbReference type="InterPro" id="IPR005186">
    <property type="entry name" value="FlaG"/>
</dbReference>
<proteinExistence type="predicted"/>
<name>A0A944M7Y0_9GAMM</name>
<organism evidence="1 2">
    <name type="scientific">Candidatus Thiodiazotropha taylori</name>
    <dbReference type="NCBI Taxonomy" id="2792791"/>
    <lineage>
        <taxon>Bacteria</taxon>
        <taxon>Pseudomonadati</taxon>
        <taxon>Pseudomonadota</taxon>
        <taxon>Gammaproteobacteria</taxon>
        <taxon>Chromatiales</taxon>
        <taxon>Sedimenticolaceae</taxon>
        <taxon>Candidatus Thiodiazotropha</taxon>
    </lineage>
</organism>
<dbReference type="EMBL" id="JAHHGM010000002">
    <property type="protein sequence ID" value="MBT2987894.1"/>
    <property type="molecule type" value="Genomic_DNA"/>
</dbReference>
<comment type="caution">
    <text evidence="1">The sequence shown here is derived from an EMBL/GenBank/DDBJ whole genome shotgun (WGS) entry which is preliminary data.</text>
</comment>
<dbReference type="AlphaFoldDB" id="A0A944M7Y0"/>
<dbReference type="Pfam" id="PF03646">
    <property type="entry name" value="FlaG"/>
    <property type="match status" value="1"/>
</dbReference>
<dbReference type="Gene3D" id="3.30.160.170">
    <property type="entry name" value="FlaG-like"/>
    <property type="match status" value="1"/>
</dbReference>
<accession>A0A944M7Y0</accession>